<feature type="domain" description="Bifunctional inhibitor/plant lipid transfer protein/seed storage helical" evidence="5">
    <location>
        <begin position="98"/>
        <end position="163"/>
    </location>
</feature>
<dbReference type="InterPro" id="IPR036312">
    <property type="entry name" value="Bifun_inhib/LTP/seed_sf"/>
</dbReference>
<evidence type="ECO:0000256" key="1">
    <source>
        <dbReference type="ARBA" id="ARBA00022448"/>
    </source>
</evidence>
<reference evidence="7" key="2">
    <citation type="submission" date="2025-08" db="UniProtKB">
        <authorList>
            <consortium name="RefSeq"/>
        </authorList>
    </citation>
    <scope>IDENTIFICATION</scope>
    <source>
        <tissue evidence="7">Leaf</tissue>
    </source>
</reference>
<feature type="region of interest" description="Disordered" evidence="3">
    <location>
        <begin position="36"/>
        <end position="57"/>
    </location>
</feature>
<feature type="compositionally biased region" description="Basic and acidic residues" evidence="3">
    <location>
        <begin position="46"/>
        <end position="57"/>
    </location>
</feature>
<keyword evidence="4" id="KW-0812">Transmembrane</keyword>
<keyword evidence="6" id="KW-1185">Reference proteome</keyword>
<accession>A0A6P8DKC0</accession>
<reference evidence="6" key="1">
    <citation type="journal article" date="2020" name="Plant Biotechnol. J.">
        <title>The pomegranate (Punica granatum L.) draft genome dissects genetic divergence between soft- and hard-seeded cultivars.</title>
        <authorList>
            <person name="Luo X."/>
            <person name="Li H."/>
            <person name="Wu Z."/>
            <person name="Yao W."/>
            <person name="Zhao P."/>
            <person name="Cao D."/>
            <person name="Yu H."/>
            <person name="Li K."/>
            <person name="Poudel K."/>
            <person name="Zhao D."/>
            <person name="Zhang F."/>
            <person name="Xia X."/>
            <person name="Chen L."/>
            <person name="Wang Q."/>
            <person name="Jing D."/>
            <person name="Cao S."/>
        </authorList>
    </citation>
    <scope>NUCLEOTIDE SEQUENCE [LARGE SCALE GENOMIC DNA]</scope>
    <source>
        <strain evidence="6">cv. Tunisia</strain>
    </source>
</reference>
<evidence type="ECO:0000313" key="7">
    <source>
        <dbReference type="RefSeq" id="XP_031396725.1"/>
    </source>
</evidence>
<keyword evidence="1" id="KW-0813">Transport</keyword>
<name>A0A6P8DKC0_PUNGR</name>
<evidence type="ECO:0000313" key="6">
    <source>
        <dbReference type="Proteomes" id="UP000515151"/>
    </source>
</evidence>
<dbReference type="InterPro" id="IPR016140">
    <property type="entry name" value="Bifunc_inhib/LTP/seed_store"/>
</dbReference>
<dbReference type="SMART" id="SM00499">
    <property type="entry name" value="AAI"/>
    <property type="match status" value="1"/>
</dbReference>
<protein>
    <submittedName>
        <fullName evidence="7">Probable non-specific lipid-transfer protein AKCS9</fullName>
    </submittedName>
</protein>
<keyword evidence="2" id="KW-0446">Lipid-binding</keyword>
<dbReference type="PANTHER" id="PTHR33214:SF44">
    <property type="entry name" value="NON-SPECIFIC LIPID TRANSFER PROTEIN GPI-ANCHORED 33"/>
    <property type="match status" value="1"/>
</dbReference>
<evidence type="ECO:0000256" key="4">
    <source>
        <dbReference type="SAM" id="Phobius"/>
    </source>
</evidence>
<gene>
    <name evidence="7" type="primary">LOC116207773</name>
</gene>
<feature type="transmembrane region" description="Helical" evidence="4">
    <location>
        <begin position="70"/>
        <end position="90"/>
    </location>
</feature>
<dbReference type="Proteomes" id="UP000515151">
    <property type="component" value="Chromosome 5"/>
</dbReference>
<dbReference type="CDD" id="cd01959">
    <property type="entry name" value="nsLTP2"/>
    <property type="match status" value="1"/>
</dbReference>
<evidence type="ECO:0000259" key="5">
    <source>
        <dbReference type="SMART" id="SM00499"/>
    </source>
</evidence>
<keyword evidence="4" id="KW-0472">Membrane</keyword>
<dbReference type="Gene3D" id="1.10.110.10">
    <property type="entry name" value="Plant lipid-transfer and hydrophobic proteins"/>
    <property type="match status" value="1"/>
</dbReference>
<keyword evidence="4" id="KW-1133">Transmembrane helix</keyword>
<dbReference type="GO" id="GO:0006869">
    <property type="term" value="P:lipid transport"/>
    <property type="evidence" value="ECO:0007669"/>
    <property type="project" value="InterPro"/>
</dbReference>
<evidence type="ECO:0000256" key="3">
    <source>
        <dbReference type="SAM" id="MobiDB-lite"/>
    </source>
</evidence>
<dbReference type="OrthoDB" id="665742at2759"/>
<dbReference type="Pfam" id="PF00234">
    <property type="entry name" value="Tryp_alpha_amyl"/>
    <property type="match status" value="1"/>
</dbReference>
<dbReference type="GeneID" id="116207773"/>
<dbReference type="PANTHER" id="PTHR33214">
    <property type="entry name" value="BIFUNCTIONAL INHIBITOR/LIPID-TRANSFER PROTEIN/SEED STORAGE 2S ALBUMIN SUPERFAMILY PROTEIN"/>
    <property type="match status" value="1"/>
</dbReference>
<organism evidence="6 7">
    <name type="scientific">Punica granatum</name>
    <name type="common">Pomegranate</name>
    <dbReference type="NCBI Taxonomy" id="22663"/>
    <lineage>
        <taxon>Eukaryota</taxon>
        <taxon>Viridiplantae</taxon>
        <taxon>Streptophyta</taxon>
        <taxon>Embryophyta</taxon>
        <taxon>Tracheophyta</taxon>
        <taxon>Spermatophyta</taxon>
        <taxon>Magnoliopsida</taxon>
        <taxon>eudicotyledons</taxon>
        <taxon>Gunneridae</taxon>
        <taxon>Pentapetalae</taxon>
        <taxon>rosids</taxon>
        <taxon>malvids</taxon>
        <taxon>Myrtales</taxon>
        <taxon>Lythraceae</taxon>
        <taxon>Punica</taxon>
    </lineage>
</organism>
<evidence type="ECO:0000256" key="2">
    <source>
        <dbReference type="ARBA" id="ARBA00023121"/>
    </source>
</evidence>
<dbReference type="AlphaFoldDB" id="A0A6P8DKC0"/>
<dbReference type="RefSeq" id="XP_031396725.1">
    <property type="nucleotide sequence ID" value="XM_031540865.1"/>
</dbReference>
<sequence length="163" mass="17689">MTSVMAFRLNYHEECHGAKANINYPSDYSSLTITNTAAPNTQSQTQREEESEREERTKEVSYIANKMKPAASVVWLCLVVAAALAAAVLVKEAEAVTCSPLELSPCLGAITSSSPPSGQCCSKLREQRPCLCGYLRNPSLRSYVNSPNARRVAVTCGVPFPQC</sequence>
<dbReference type="GO" id="GO:0008289">
    <property type="term" value="F:lipid binding"/>
    <property type="evidence" value="ECO:0007669"/>
    <property type="project" value="UniProtKB-KW"/>
</dbReference>
<proteinExistence type="predicted"/>
<dbReference type="SUPFAM" id="SSF47699">
    <property type="entry name" value="Bifunctional inhibitor/lipid-transfer protein/seed storage 2S albumin"/>
    <property type="match status" value="1"/>
</dbReference>
<dbReference type="InterPro" id="IPR033872">
    <property type="entry name" value="nsLTP2"/>
</dbReference>